<dbReference type="InterPro" id="IPR036869">
    <property type="entry name" value="J_dom_sf"/>
</dbReference>
<feature type="compositionally biased region" description="Acidic residues" evidence="1">
    <location>
        <begin position="346"/>
        <end position="356"/>
    </location>
</feature>
<dbReference type="Pfam" id="PF11926">
    <property type="entry name" value="DUF3444"/>
    <property type="match status" value="2"/>
</dbReference>
<proteinExistence type="predicted"/>
<keyword evidence="4" id="KW-1185">Reference proteome</keyword>
<evidence type="ECO:0000256" key="1">
    <source>
        <dbReference type="SAM" id="MobiDB-lite"/>
    </source>
</evidence>
<dbReference type="PROSITE" id="PS50076">
    <property type="entry name" value="DNAJ_2"/>
    <property type="match status" value="1"/>
</dbReference>
<dbReference type="EMBL" id="JAGGNH010000002">
    <property type="protein sequence ID" value="KAJ0980708.1"/>
    <property type="molecule type" value="Genomic_DNA"/>
</dbReference>
<feature type="compositionally biased region" description="Low complexity" evidence="1">
    <location>
        <begin position="137"/>
        <end position="147"/>
    </location>
</feature>
<dbReference type="PANTHER" id="PTHR47374:SF6">
    <property type="entry name" value="ENDOSOME ANTIGEN-LIKE PROTEIN, PUTATIVE (DUF3444)-RELATED"/>
    <property type="match status" value="1"/>
</dbReference>
<accession>A0A9D5CYF5</accession>
<comment type="caution">
    <text evidence="3">The sequence shown here is derived from an EMBL/GenBank/DDBJ whole genome shotgun (WGS) entry which is preliminary data.</text>
</comment>
<dbReference type="Gene3D" id="1.10.287.110">
    <property type="entry name" value="DnaJ domain"/>
    <property type="match status" value="1"/>
</dbReference>
<name>A0A9D5CYF5_9LILI</name>
<gene>
    <name evidence="3" type="ORF">J5N97_008963</name>
</gene>
<feature type="compositionally biased region" description="Basic and acidic residues" evidence="1">
    <location>
        <begin position="307"/>
        <end position="325"/>
    </location>
</feature>
<dbReference type="Proteomes" id="UP001085076">
    <property type="component" value="Miscellaneous, Linkage group lg02"/>
</dbReference>
<dbReference type="AlphaFoldDB" id="A0A9D5CYF5"/>
<reference evidence="3" key="2">
    <citation type="journal article" date="2022" name="Hortic Res">
        <title>The genome of Dioscorea zingiberensis sheds light on the biosynthesis, origin and evolution of the medicinally important diosgenin saponins.</title>
        <authorList>
            <person name="Li Y."/>
            <person name="Tan C."/>
            <person name="Li Z."/>
            <person name="Guo J."/>
            <person name="Li S."/>
            <person name="Chen X."/>
            <person name="Wang C."/>
            <person name="Dai X."/>
            <person name="Yang H."/>
            <person name="Song W."/>
            <person name="Hou L."/>
            <person name="Xu J."/>
            <person name="Tong Z."/>
            <person name="Xu A."/>
            <person name="Yuan X."/>
            <person name="Wang W."/>
            <person name="Yang Q."/>
            <person name="Chen L."/>
            <person name="Sun Z."/>
            <person name="Wang K."/>
            <person name="Pan B."/>
            <person name="Chen J."/>
            <person name="Bao Y."/>
            <person name="Liu F."/>
            <person name="Qi X."/>
            <person name="Gang D.R."/>
            <person name="Wen J."/>
            <person name="Li J."/>
        </authorList>
    </citation>
    <scope>NUCLEOTIDE SEQUENCE</scope>
    <source>
        <strain evidence="3">Dzin_1.0</strain>
    </source>
</reference>
<feature type="compositionally biased region" description="Polar residues" evidence="1">
    <location>
        <begin position="148"/>
        <end position="176"/>
    </location>
</feature>
<dbReference type="InterPro" id="IPR056988">
    <property type="entry name" value="Zn_ribbon_pln"/>
</dbReference>
<organism evidence="3 4">
    <name type="scientific">Dioscorea zingiberensis</name>
    <dbReference type="NCBI Taxonomy" id="325984"/>
    <lineage>
        <taxon>Eukaryota</taxon>
        <taxon>Viridiplantae</taxon>
        <taxon>Streptophyta</taxon>
        <taxon>Embryophyta</taxon>
        <taxon>Tracheophyta</taxon>
        <taxon>Spermatophyta</taxon>
        <taxon>Magnoliopsida</taxon>
        <taxon>Liliopsida</taxon>
        <taxon>Dioscoreales</taxon>
        <taxon>Dioscoreaceae</taxon>
        <taxon>Dioscorea</taxon>
    </lineage>
</organism>
<dbReference type="InterPro" id="IPR001623">
    <property type="entry name" value="DnaJ_domain"/>
</dbReference>
<dbReference type="PANTHER" id="PTHR47374">
    <property type="entry name" value="ENDOSOME ANTIGEN-LIKE PROTEIN, PUTATIVE (DUF3444)-RELATED"/>
    <property type="match status" value="1"/>
</dbReference>
<dbReference type="Pfam" id="PF23551">
    <property type="entry name" value="Zn_ribbon_20"/>
    <property type="match status" value="1"/>
</dbReference>
<evidence type="ECO:0000259" key="2">
    <source>
        <dbReference type="PROSITE" id="PS50076"/>
    </source>
</evidence>
<dbReference type="Pfam" id="PF00226">
    <property type="entry name" value="DnaJ"/>
    <property type="match status" value="1"/>
</dbReference>
<sequence>MECNKEEGIRARDIAENKMQNKDFAGARRVALKAQQLFPDIDNIFQMLTVCEVHCSAGVKVSGETDWYGILQVEPTADESLIKKQYRKLALLLHPDKNKFPGAEAAFKLIGEANMILSDKGKRVVYDLKRNARNGVPSRQPSQPSQQKNRTSYVKKQSKSSNAAPNTNTFPSSISQQQCPASSATQTFWTFCPSCSMRYQYYKSLLNKALRCQNCLKPFVAYDLNAQPVPPGVNSSNSGAQTKDFSGQNVHDAVQQNNSTWKKGPQSNVDGKSTASETWSKSRVNETDSEFVDNRNDGKINGGETGNEVKFEKVELKEVNRRKQAAEPSPGNSNRKRGRKMVVESSDTETSDSEDAVPEKVYCTSGEKQGANGSHLRRSSRQRQKVTYNEQESDGDVDGPSSLKRSRKGGISSNTEECEKTLSEGDANEVKGQGGPAVFEIKSNEEKEACVNEMVNKKETRQEVDRLVEKEEILKCGTESSVDPNVDVISNSLPDLDNISYPDPEFYDFENNRDMTQFATDQIWALYDDLDGMPRYYARIRNVYAPNFRLRFTWLEHEPAGKAEIEWSEKNLPVACGSYRLGKTETTQDRNIFSHLMCWEKGSRRNTYDIYPRKGEVWALFKDWDISWSSDTENTRKYQYEVVEVLSDHAEVTDVDVIHLVMIKGFVGLFMRASDNGAAQIKIPPSEILRFSHKVPSYRLKGNERDGIPEGSFELDPVALPFNYGDTFPSISLDRANQRAAKLVDGHVTHVENLVANSTKSKALNEKNARDPLNMSGDVHFGQVNRVSAMEHSQIHSNQAAGSKAWRHVEMEQVATGNQLNERDIDSQEVDIWPSHPSSSTSYEYPESEFHDFHEERTSDKFQCGQIWALYSDIDKYPKYYGRINKIDSGNFEVHLTWLELCPVLEVEKIWLQEGMPIGCGRFRAAHETVQFDSVDVFSHLVQAKQTGRKDQYDIYPRIGEIWAVYKNWNFMWQQPSDLVNCAFDIVEILEQTVSGIRVLLLEKCPGRRSVFIPPSKRGSAKLMIPADEYLRFSHRIPAFKLTEENRGAFRGFWELDPASVPEDL</sequence>
<dbReference type="OrthoDB" id="10250354at2759"/>
<dbReference type="PRINTS" id="PR00625">
    <property type="entry name" value="JDOMAIN"/>
</dbReference>
<dbReference type="InterPro" id="IPR024593">
    <property type="entry name" value="DUF3444"/>
</dbReference>
<protein>
    <recommendedName>
        <fullName evidence="2">J domain-containing protein</fullName>
    </recommendedName>
</protein>
<feature type="compositionally biased region" description="Polar residues" evidence="1">
    <location>
        <begin position="257"/>
        <end position="282"/>
    </location>
</feature>
<feature type="compositionally biased region" description="Basic residues" evidence="1">
    <location>
        <begin position="375"/>
        <end position="384"/>
    </location>
</feature>
<feature type="region of interest" description="Disordered" evidence="1">
    <location>
        <begin position="131"/>
        <end position="176"/>
    </location>
</feature>
<dbReference type="CDD" id="cd06257">
    <property type="entry name" value="DnaJ"/>
    <property type="match status" value="1"/>
</dbReference>
<reference evidence="3" key="1">
    <citation type="submission" date="2021-03" db="EMBL/GenBank/DDBJ databases">
        <authorList>
            <person name="Li Z."/>
            <person name="Yang C."/>
        </authorList>
    </citation>
    <scope>NUCLEOTIDE SEQUENCE</scope>
    <source>
        <strain evidence="3">Dzin_1.0</strain>
        <tissue evidence="3">Leaf</tissue>
    </source>
</reference>
<dbReference type="GO" id="GO:0005783">
    <property type="term" value="C:endoplasmic reticulum"/>
    <property type="evidence" value="ECO:0007669"/>
    <property type="project" value="UniProtKB-ARBA"/>
</dbReference>
<dbReference type="SUPFAM" id="SSF46565">
    <property type="entry name" value="Chaperone J-domain"/>
    <property type="match status" value="1"/>
</dbReference>
<feature type="domain" description="J" evidence="2">
    <location>
        <begin position="66"/>
        <end position="130"/>
    </location>
</feature>
<feature type="region of interest" description="Disordered" evidence="1">
    <location>
        <begin position="257"/>
        <end position="417"/>
    </location>
</feature>
<dbReference type="SMART" id="SM00271">
    <property type="entry name" value="DnaJ"/>
    <property type="match status" value="1"/>
</dbReference>
<evidence type="ECO:0000313" key="3">
    <source>
        <dbReference type="EMBL" id="KAJ0980708.1"/>
    </source>
</evidence>
<evidence type="ECO:0000313" key="4">
    <source>
        <dbReference type="Proteomes" id="UP001085076"/>
    </source>
</evidence>